<proteinExistence type="predicted"/>
<dbReference type="SUPFAM" id="SSF52266">
    <property type="entry name" value="SGNH hydrolase"/>
    <property type="match status" value="1"/>
</dbReference>
<protein>
    <submittedName>
        <fullName evidence="2">SGNH/GDSL hydrolase family protein</fullName>
    </submittedName>
</protein>
<gene>
    <name evidence="2" type="ORF">LKD47_10770</name>
</gene>
<dbReference type="RefSeq" id="WP_117697448.1">
    <property type="nucleotide sequence ID" value="NZ_JAJEQW010000011.1"/>
</dbReference>
<keyword evidence="1" id="KW-1133">Transmembrane helix</keyword>
<dbReference type="AlphaFoldDB" id="A0AAW4WDA7"/>
<evidence type="ECO:0000256" key="1">
    <source>
        <dbReference type="SAM" id="Phobius"/>
    </source>
</evidence>
<accession>A0AAW4WDA7</accession>
<name>A0AAW4WDA7_9FIRM</name>
<dbReference type="GO" id="GO:0016787">
    <property type="term" value="F:hydrolase activity"/>
    <property type="evidence" value="ECO:0007669"/>
    <property type="project" value="UniProtKB-KW"/>
</dbReference>
<feature type="transmembrane region" description="Helical" evidence="1">
    <location>
        <begin position="16"/>
        <end position="42"/>
    </location>
</feature>
<keyword evidence="1" id="KW-0472">Membrane</keyword>
<comment type="caution">
    <text evidence="2">The sequence shown here is derived from an EMBL/GenBank/DDBJ whole genome shotgun (WGS) entry which is preliminary data.</text>
</comment>
<organism evidence="2 3">
    <name type="scientific">Roseburia amylophila</name>
    <dbReference type="NCBI Taxonomy" id="2981794"/>
    <lineage>
        <taxon>Bacteria</taxon>
        <taxon>Bacillati</taxon>
        <taxon>Bacillota</taxon>
        <taxon>Clostridia</taxon>
        <taxon>Lachnospirales</taxon>
        <taxon>Lachnospiraceae</taxon>
        <taxon>Roseburia</taxon>
    </lineage>
</organism>
<dbReference type="Gene3D" id="3.40.50.1110">
    <property type="entry name" value="SGNH hydrolase"/>
    <property type="match status" value="1"/>
</dbReference>
<keyword evidence="2" id="KW-0378">Hydrolase</keyword>
<evidence type="ECO:0000313" key="3">
    <source>
        <dbReference type="Proteomes" id="UP001198893"/>
    </source>
</evidence>
<evidence type="ECO:0000313" key="2">
    <source>
        <dbReference type="EMBL" id="MCC2242780.1"/>
    </source>
</evidence>
<keyword evidence="1" id="KW-0812">Transmembrane</keyword>
<reference evidence="2" key="1">
    <citation type="submission" date="2021-10" db="EMBL/GenBank/DDBJ databases">
        <title>Anaerobic single-cell dispensing facilitates the cultivation of human gut bacteria.</title>
        <authorList>
            <person name="Afrizal A."/>
        </authorList>
    </citation>
    <scope>NUCLEOTIDE SEQUENCE</scope>
    <source>
        <strain evidence="2">CLA-AA-H204</strain>
    </source>
</reference>
<dbReference type="InterPro" id="IPR036514">
    <property type="entry name" value="SGNH_hydro_sf"/>
</dbReference>
<dbReference type="Proteomes" id="UP001198893">
    <property type="component" value="Unassembled WGS sequence"/>
</dbReference>
<sequence>MAGRTSEKGNTTGKTIFCFIGKVIGAGITAFAILALFCVFYYNPPVHEPCGNGVTSYVRQADTFWARGTEGFAMGTTDDSGYNNSYPADGRKTAILMMGSSQTEGLYVNEDDCVSYLLNEKYAEDGSNRYVYNVGMSAHTIYRNISNLENALKVYRPAEYVALETGTLAMNPVEAAQALNHEMPELTAGSGIPALEVLEKNPYIKLLYQQYKNLQSQNNGEADVTITENAGYDVFGDDTYAATEELLAYISRTAEEADVQAVIYYIPDMTLTEDGSYECSASVDTRDTFAELCGKYNIIFADMTDSVEEAYVKEHIVASGFDNTTVGYGHLNAYGHELLAQCIYDAIGEEEQR</sequence>
<dbReference type="EMBL" id="JAJEQW010000011">
    <property type="protein sequence ID" value="MCC2242780.1"/>
    <property type="molecule type" value="Genomic_DNA"/>
</dbReference>